<dbReference type="PANTHER" id="PTHR14773">
    <property type="entry name" value="WD REPEAT-CONTAINING PROTEIN 76"/>
    <property type="match status" value="1"/>
</dbReference>
<sequence length="141" mass="15777">MQGLCILHTSHPLEAVLQQQGLRGSVENKVGLLGGVNFEDLSMIYHENHMCRWISSFRYGLCYIYFVCGSRAIWGWDDSYLFIGNMKRGVDIISTACRKTVMTLQSAHMSAIPCRFSAHPYKVGMLAGATGGGQIYMWKSC</sequence>
<reference evidence="3 4" key="1">
    <citation type="journal article" date="2018" name="PLoS Genet.">
        <title>Population sequencing reveals clonal diversity and ancestral inbreeding in the grapevine cultivar Chardonnay.</title>
        <authorList>
            <person name="Roach M.J."/>
            <person name="Johnson D.L."/>
            <person name="Bohlmann J."/>
            <person name="van Vuuren H.J."/>
            <person name="Jones S.J."/>
            <person name="Pretorius I.S."/>
            <person name="Schmidt S.A."/>
            <person name="Borneman A.R."/>
        </authorList>
    </citation>
    <scope>NUCLEOTIDE SEQUENCE [LARGE SCALE GENOMIC DNA]</scope>
    <source>
        <strain evidence="4">cv. Chardonnay</strain>
        <tissue evidence="3">Leaf</tissue>
    </source>
</reference>
<dbReference type="AlphaFoldDB" id="A0A438J8M0"/>
<comment type="caution">
    <text evidence="3">The sequence shown here is derived from an EMBL/GenBank/DDBJ whole genome shotgun (WGS) entry which is preliminary data.</text>
</comment>
<dbReference type="InterPro" id="IPR050853">
    <property type="entry name" value="WD_repeat_DNA-damage-binding"/>
</dbReference>
<evidence type="ECO:0000256" key="1">
    <source>
        <dbReference type="ARBA" id="ARBA00022574"/>
    </source>
</evidence>
<dbReference type="InterPro" id="IPR015943">
    <property type="entry name" value="WD40/YVTN_repeat-like_dom_sf"/>
</dbReference>
<organism evidence="3 4">
    <name type="scientific">Vitis vinifera</name>
    <name type="common">Grape</name>
    <dbReference type="NCBI Taxonomy" id="29760"/>
    <lineage>
        <taxon>Eukaryota</taxon>
        <taxon>Viridiplantae</taxon>
        <taxon>Streptophyta</taxon>
        <taxon>Embryophyta</taxon>
        <taxon>Tracheophyta</taxon>
        <taxon>Spermatophyta</taxon>
        <taxon>Magnoliopsida</taxon>
        <taxon>eudicotyledons</taxon>
        <taxon>Gunneridae</taxon>
        <taxon>Pentapetalae</taxon>
        <taxon>rosids</taxon>
        <taxon>Vitales</taxon>
        <taxon>Vitaceae</taxon>
        <taxon>Viteae</taxon>
        <taxon>Vitis</taxon>
    </lineage>
</organism>
<dbReference type="PANTHER" id="PTHR14773:SF0">
    <property type="entry name" value="WD REPEAT-CONTAINING PROTEIN 76"/>
    <property type="match status" value="1"/>
</dbReference>
<protein>
    <submittedName>
        <fullName evidence="3">Uncharacterized protein</fullName>
    </submittedName>
</protein>
<dbReference type="Gene3D" id="2.130.10.10">
    <property type="entry name" value="YVTN repeat-like/Quinoprotein amine dehydrogenase"/>
    <property type="match status" value="1"/>
</dbReference>
<evidence type="ECO:0000256" key="2">
    <source>
        <dbReference type="ARBA" id="ARBA00022737"/>
    </source>
</evidence>
<proteinExistence type="predicted"/>
<accession>A0A438J8M0</accession>
<evidence type="ECO:0000313" key="3">
    <source>
        <dbReference type="EMBL" id="RVX05291.1"/>
    </source>
</evidence>
<keyword evidence="1" id="KW-0853">WD repeat</keyword>
<dbReference type="EMBL" id="QGNW01000057">
    <property type="protein sequence ID" value="RVX05291.1"/>
    <property type="molecule type" value="Genomic_DNA"/>
</dbReference>
<evidence type="ECO:0000313" key="4">
    <source>
        <dbReference type="Proteomes" id="UP000288805"/>
    </source>
</evidence>
<dbReference type="Proteomes" id="UP000288805">
    <property type="component" value="Unassembled WGS sequence"/>
</dbReference>
<keyword evidence="2" id="KW-0677">Repeat</keyword>
<gene>
    <name evidence="3" type="ORF">CK203_020234</name>
</gene>
<name>A0A438J8M0_VITVI</name>